<organism evidence="1 2">
    <name type="scientific">Entamoeba histolytica (strain ATCC 30459 / HM-1:IMSS / ABRM)</name>
    <dbReference type="NCBI Taxonomy" id="294381"/>
    <lineage>
        <taxon>Eukaryota</taxon>
        <taxon>Amoebozoa</taxon>
        <taxon>Evosea</taxon>
        <taxon>Archamoebae</taxon>
        <taxon>Mastigamoebida</taxon>
        <taxon>Entamoebidae</taxon>
        <taxon>Entamoeba</taxon>
    </lineage>
</organism>
<dbReference type="KEGG" id="ehi:EHI_166930"/>
<dbReference type="EMBL" id="DS571177">
    <property type="protein sequence ID" value="EAL49378.1"/>
    <property type="molecule type" value="Genomic_DNA"/>
</dbReference>
<name>C4LY97_ENTH1</name>
<dbReference type="VEuPathDB" id="AmoebaDB:EHI_166930"/>
<reference evidence="1" key="1">
    <citation type="journal article" date="2005" name="Nature">
        <title>The genome of the protist parasite Entamoeba histolytica.</title>
        <authorList>
            <person name="Loftus B."/>
            <person name="Anderson I."/>
            <person name="Davies R."/>
            <person name="Alsmark U.C."/>
            <person name="Samuelson J."/>
            <person name="Amedeo P."/>
            <person name="Roncaglia P."/>
            <person name="Berriman M."/>
            <person name="Hirt R.P."/>
            <person name="Mann B.J."/>
            <person name="Nozaki T."/>
            <person name="Suh B."/>
            <person name="Pop M."/>
            <person name="Duchene M."/>
            <person name="Ackers J."/>
            <person name="Tannich E."/>
            <person name="Leippe M."/>
            <person name="Hofer M."/>
            <person name="Bruchhaus I."/>
            <person name="Willhoeft U."/>
            <person name="Bhattacharya A."/>
            <person name="Chillingworth T."/>
            <person name="Churcher C."/>
            <person name="Hance Z."/>
            <person name="Harris B."/>
            <person name="Harris D."/>
            <person name="Jagels K."/>
            <person name="Moule S."/>
            <person name="Mungall K."/>
            <person name="Ormond D."/>
            <person name="Squares R."/>
            <person name="Whitehead S."/>
            <person name="Quail M.A."/>
            <person name="Rabbinowitsch E."/>
            <person name="Norbertczak H."/>
            <person name="Price C."/>
            <person name="Wang Z."/>
            <person name="Guillen N."/>
            <person name="Gilchrist C."/>
            <person name="Stroup S.E."/>
            <person name="Bhattacharya S."/>
            <person name="Lohia A."/>
            <person name="Foster P.G."/>
            <person name="Sicheritz-Ponten T."/>
            <person name="Weber C."/>
            <person name="Singh U."/>
            <person name="Mukherjee C."/>
            <person name="El-Sayed N.M."/>
            <person name="Petri W.A.Jr."/>
            <person name="Clark C.G."/>
            <person name="Embley T.M."/>
            <person name="Barrell B."/>
            <person name="Fraser C.M."/>
            <person name="Hall N."/>
        </authorList>
    </citation>
    <scope>NUCLEOTIDE SEQUENCE [LARGE SCALE GENOMIC DNA]</scope>
    <source>
        <strain evidence="1">HM-1:IMSS</strain>
    </source>
</reference>
<protein>
    <submittedName>
        <fullName evidence="1">Uncharacterized protein</fullName>
    </submittedName>
</protein>
<dbReference type="VEuPathDB" id="AmoebaDB:KM1_224520"/>
<dbReference type="Pfam" id="PF08578">
    <property type="entry name" value="DUF1765"/>
    <property type="match status" value="1"/>
</dbReference>
<dbReference type="GeneID" id="3409078"/>
<dbReference type="InterPro" id="IPR013887">
    <property type="entry name" value="UPF0592"/>
</dbReference>
<keyword evidence="2" id="KW-1185">Reference proteome</keyword>
<dbReference type="AlphaFoldDB" id="C4LY97"/>
<dbReference type="Proteomes" id="UP000001926">
    <property type="component" value="Partially assembled WGS sequence"/>
</dbReference>
<dbReference type="STRING" id="5759.C4LY97"/>
<dbReference type="VEuPathDB" id="AmoebaDB:EHI7A_136300"/>
<evidence type="ECO:0000313" key="1">
    <source>
        <dbReference type="EMBL" id="EAL49378.1"/>
    </source>
</evidence>
<dbReference type="PANTHER" id="PTHR35397:SF1">
    <property type="entry name" value="ARMADILLO-LIKE HELICAL DOMAIN-CONTAINING PROTEIN"/>
    <property type="match status" value="1"/>
</dbReference>
<reference evidence="1" key="2">
    <citation type="submission" date="2007-03" db="EMBL/GenBank/DDBJ databases">
        <authorList>
            <person name="Lorenzi H."/>
            <person name="Amedeo P."/>
            <person name="Inman J."/>
            <person name="Schobel S."/>
            <person name="Caler E."/>
        </authorList>
    </citation>
    <scope>GENOME REANNOTATION</scope>
    <source>
        <strain evidence="1">HM-1:IMSS</strain>
    </source>
</reference>
<dbReference type="HOGENOM" id="CLU_483532_0_0_1"/>
<dbReference type="PANTHER" id="PTHR35397">
    <property type="entry name" value="C2 DOMAIN-CONTAINING PROTEIN-RELATED"/>
    <property type="match status" value="1"/>
</dbReference>
<sequence>MKRTKSNPLVIQLNNFNQHFERLLALGIVASSPAYPQLVMVCFKANVDKVKELLEKFQIGIININDRKTFDTLFEFWAHLLYICKYGHMSSSMVSIFNILYQCISLTSFSDMANQLLKKETTQNLLNIYQSYVVSCRETYLLISQLLEKTIKSIVGQEALDKLTLQSSDDIYFQLSTKIKLRMPEGIDIVISKIIGALSVVDKEILNIINTITQSEINRSTTIAHYNCHFLLDFIPTTSVLRQGELQSMIPIILIYPNPFMFIVWFIPQWIKSLKMIGVVKEKVIRSSEFFMYKKWFFETLGKMMRKVQRIKENTAFSTCFKSIIKENDITDVNELLFIIKTNTNIYDTKQMTRMGKMIESVLRYYIKINNGLISLFDDTFNVHDFIQIIDMSILADHLESLLKLLGLIYDILPYFIKTSRDVLLLDYLINKRFSYFFFHWSDLIRTAFFHIILYRSLFIKSTHLLSSKLTPYEIDQYNKRKTELYDPKEQDMNVYISLKERIDMLTSIINSLPYEKHLNELKMIKAMNEFTQERKEYLNWLNKKNNNNFDVPKIISTIDISSE</sequence>
<evidence type="ECO:0000313" key="2">
    <source>
        <dbReference type="Proteomes" id="UP000001926"/>
    </source>
</evidence>
<dbReference type="OMA" id="HLLYICN"/>
<accession>C4LY97</accession>
<dbReference type="OrthoDB" id="27122at2759"/>
<dbReference type="InParanoid" id="C4LY97"/>
<gene>
    <name evidence="1" type="ORF">EHI_166930</name>
</gene>
<dbReference type="VEuPathDB" id="AmoebaDB:EHI5A_163210"/>
<dbReference type="VEuPathDB" id="AmoebaDB:EHI8A_151280"/>
<proteinExistence type="predicted"/>
<dbReference type="RefSeq" id="XP_654764.1">
    <property type="nucleotide sequence ID" value="XM_649672.1"/>
</dbReference>